<dbReference type="PANTHER" id="PTHR31834:SF1">
    <property type="entry name" value="INITIATION-SPECIFIC ALPHA-1,6-MANNOSYLTRANSFERASE"/>
    <property type="match status" value="1"/>
</dbReference>
<dbReference type="Proteomes" id="UP000094801">
    <property type="component" value="Unassembled WGS sequence"/>
</dbReference>
<dbReference type="InterPro" id="IPR007577">
    <property type="entry name" value="GlycoTrfase_DXD_sugar-bd_CS"/>
</dbReference>
<keyword evidence="2" id="KW-0812">Transmembrane</keyword>
<gene>
    <name evidence="3" type="ORF">CANARDRAFT_9892</name>
</gene>
<dbReference type="SUPFAM" id="SSF53448">
    <property type="entry name" value="Nucleotide-diphospho-sugar transferases"/>
    <property type="match status" value="1"/>
</dbReference>
<dbReference type="InterPro" id="IPR029044">
    <property type="entry name" value="Nucleotide-diphossugar_trans"/>
</dbReference>
<keyword evidence="2" id="KW-0472">Membrane</keyword>
<proteinExistence type="inferred from homology"/>
<dbReference type="GO" id="GO:0000009">
    <property type="term" value="F:alpha-1,6-mannosyltransferase activity"/>
    <property type="evidence" value="ECO:0007669"/>
    <property type="project" value="InterPro"/>
</dbReference>
<dbReference type="Gene3D" id="3.90.550.20">
    <property type="match status" value="1"/>
</dbReference>
<dbReference type="PANTHER" id="PTHR31834">
    <property type="entry name" value="INITIATION-SPECIFIC ALPHA-1,6-MANNOSYLTRANSFERASE"/>
    <property type="match status" value="1"/>
</dbReference>
<keyword evidence="2" id="KW-1133">Transmembrane helix</keyword>
<dbReference type="AlphaFoldDB" id="A0A1E4SUK9"/>
<accession>A0A1E4SUK9</accession>
<protein>
    <submittedName>
        <fullName evidence="3">Glycosyltransferase family 32 protein</fullName>
    </submittedName>
</protein>
<dbReference type="GO" id="GO:0000136">
    <property type="term" value="C:mannan polymerase complex"/>
    <property type="evidence" value="ECO:0007669"/>
    <property type="project" value="TreeGrafter"/>
</dbReference>
<evidence type="ECO:0000313" key="4">
    <source>
        <dbReference type="Proteomes" id="UP000094801"/>
    </source>
</evidence>
<dbReference type="STRING" id="983967.A0A1E4SUK9"/>
<feature type="transmembrane region" description="Helical" evidence="2">
    <location>
        <begin position="21"/>
        <end position="41"/>
    </location>
</feature>
<dbReference type="Pfam" id="PF04488">
    <property type="entry name" value="Gly_transf_sug"/>
    <property type="match status" value="1"/>
</dbReference>
<sequence>MNYINIHDDTKKIPNYKQLKNYLKLKSKSIVLIIFIIYTLFKLTSTKEHQHEQPTITSNSLINFKTYGSNLQSLNKLPSSANLRDKLTYYFPYDSNKPIPNQIWQTWKTDLDSIDFPSNFKKFQKSWDVQNIDYNHYIIPDTIIESFITDLYSNVPEIIKTYRTLPYNILKADFFRYLILFARGGVYSDIDTICLKPISNWSTFDEKLIEKSMSDNVVVEVNSKLRKSPIGLIIGIEADPNRPDWSDWYARRIQFCQWTIQSKKGHPFLKELILRIVNETNRKLELNTLNKIEGKDKGGDIMTWTGPAIFTDTLFDYLNNIKSNGELGDGYGIGSSNWLKYKKYNLKKVETEINGDPKFSDLQTEINWKNLSGLQSPFIIDDVMILPITSFSPGVGQMGSKSVDDEMAFVRHMFEGSWKPNEQRMGVKRSEKDVKKG</sequence>
<dbReference type="InterPro" id="IPR039367">
    <property type="entry name" value="Och1-like"/>
</dbReference>
<dbReference type="OrthoDB" id="409543at2759"/>
<evidence type="ECO:0000256" key="1">
    <source>
        <dbReference type="ARBA" id="ARBA00009003"/>
    </source>
</evidence>
<comment type="similarity">
    <text evidence="1">Belongs to the glycosyltransferase 32 family.</text>
</comment>
<organism evidence="3 4">
    <name type="scientific">[Candida] arabinofermentans NRRL YB-2248</name>
    <dbReference type="NCBI Taxonomy" id="983967"/>
    <lineage>
        <taxon>Eukaryota</taxon>
        <taxon>Fungi</taxon>
        <taxon>Dikarya</taxon>
        <taxon>Ascomycota</taxon>
        <taxon>Saccharomycotina</taxon>
        <taxon>Pichiomycetes</taxon>
        <taxon>Pichiales</taxon>
        <taxon>Pichiaceae</taxon>
        <taxon>Ogataea</taxon>
        <taxon>Ogataea/Candida clade</taxon>
    </lineage>
</organism>
<keyword evidence="3" id="KW-0808">Transferase</keyword>
<evidence type="ECO:0000256" key="2">
    <source>
        <dbReference type="SAM" id="Phobius"/>
    </source>
</evidence>
<keyword evidence="4" id="KW-1185">Reference proteome</keyword>
<name>A0A1E4SUK9_9ASCO</name>
<reference evidence="4" key="1">
    <citation type="submission" date="2016-04" db="EMBL/GenBank/DDBJ databases">
        <title>Comparative genomics of biotechnologically important yeasts.</title>
        <authorList>
            <consortium name="DOE Joint Genome Institute"/>
            <person name="Riley R."/>
            <person name="Haridas S."/>
            <person name="Wolfe K.H."/>
            <person name="Lopes M.R."/>
            <person name="Hittinger C.T."/>
            <person name="Goker M."/>
            <person name="Salamov A."/>
            <person name="Wisecaver J."/>
            <person name="Long T.M."/>
            <person name="Aerts A.L."/>
            <person name="Barry K."/>
            <person name="Choi C."/>
            <person name="Clum A."/>
            <person name="Coughlan A.Y."/>
            <person name="Deshpande S."/>
            <person name="Douglass A.P."/>
            <person name="Hanson S.J."/>
            <person name="Klenk H.-P."/>
            <person name="Labutti K."/>
            <person name="Lapidus A."/>
            <person name="Lindquist E."/>
            <person name="Lipzen A."/>
            <person name="Meier-Kolthoff J.P."/>
            <person name="Ohm R.A."/>
            <person name="Otillar R.P."/>
            <person name="Pangilinan J."/>
            <person name="Peng Y."/>
            <person name="Rokas A."/>
            <person name="Rosa C.A."/>
            <person name="Scheuner C."/>
            <person name="Sibirny A.A."/>
            <person name="Slot J.C."/>
            <person name="Stielow J.B."/>
            <person name="Sun H."/>
            <person name="Kurtzman C.P."/>
            <person name="Blackwell M."/>
            <person name="Grigoriev I.V."/>
            <person name="Jeffries T.W."/>
        </authorList>
    </citation>
    <scope>NUCLEOTIDE SEQUENCE [LARGE SCALE GENOMIC DNA]</scope>
    <source>
        <strain evidence="4">NRRL YB-2248</strain>
    </source>
</reference>
<dbReference type="EMBL" id="KV453867">
    <property type="protein sequence ID" value="ODV83171.1"/>
    <property type="molecule type" value="Genomic_DNA"/>
</dbReference>
<dbReference type="GO" id="GO:0006487">
    <property type="term" value="P:protein N-linked glycosylation"/>
    <property type="evidence" value="ECO:0007669"/>
    <property type="project" value="TreeGrafter"/>
</dbReference>
<evidence type="ECO:0000313" key="3">
    <source>
        <dbReference type="EMBL" id="ODV83171.1"/>
    </source>
</evidence>